<dbReference type="PANTHER" id="PTHR30443:SF0">
    <property type="entry name" value="PHOSPHOETHANOLAMINE TRANSFERASE EPTA"/>
    <property type="match status" value="1"/>
</dbReference>
<dbReference type="InterPro" id="IPR040423">
    <property type="entry name" value="PEA_transferase"/>
</dbReference>
<keyword evidence="2" id="KW-0472">Membrane</keyword>
<feature type="transmembrane region" description="Helical" evidence="2">
    <location>
        <begin position="12"/>
        <end position="32"/>
    </location>
</feature>
<dbReference type="RefSeq" id="WP_146145211.1">
    <property type="nucleotide sequence ID" value="NZ_PHJU02000057.1"/>
</dbReference>
<dbReference type="Gene3D" id="3.40.720.10">
    <property type="entry name" value="Alkaline Phosphatase, subunit A"/>
    <property type="match status" value="1"/>
</dbReference>
<keyword evidence="2" id="KW-1133">Transmembrane helix</keyword>
<feature type="non-terminal residue" evidence="5">
    <location>
        <position position="354"/>
    </location>
</feature>
<name>A0AA44XM97_ACIBA</name>
<feature type="domain" description="Sulfatase N-terminal" evidence="3">
    <location>
        <begin position="240"/>
        <end position="339"/>
    </location>
</feature>
<dbReference type="PANTHER" id="PTHR30443">
    <property type="entry name" value="INNER MEMBRANE PROTEIN"/>
    <property type="match status" value="1"/>
</dbReference>
<evidence type="ECO:0000256" key="1">
    <source>
        <dbReference type="ARBA" id="ARBA00004429"/>
    </source>
</evidence>
<dbReference type="AlphaFoldDB" id="A0AA44XM97"/>
<evidence type="ECO:0000259" key="3">
    <source>
        <dbReference type="Pfam" id="PF00884"/>
    </source>
</evidence>
<keyword evidence="5" id="KW-0808">Transferase</keyword>
<feature type="transmembrane region" description="Helical" evidence="2">
    <location>
        <begin position="52"/>
        <end position="69"/>
    </location>
</feature>
<dbReference type="Pfam" id="PF00884">
    <property type="entry name" value="Sulfatase"/>
    <property type="match status" value="1"/>
</dbReference>
<dbReference type="Proteomes" id="UP000233757">
    <property type="component" value="Unassembled WGS sequence"/>
</dbReference>
<dbReference type="GO" id="GO:0009244">
    <property type="term" value="P:lipopolysaccharide core region biosynthetic process"/>
    <property type="evidence" value="ECO:0007669"/>
    <property type="project" value="TreeGrafter"/>
</dbReference>
<dbReference type="GO" id="GO:0005886">
    <property type="term" value="C:plasma membrane"/>
    <property type="evidence" value="ECO:0007669"/>
    <property type="project" value="UniProtKB-SubCell"/>
</dbReference>
<comment type="subcellular location">
    <subcellularLocation>
        <location evidence="1">Cell inner membrane</location>
        <topology evidence="1">Multi-pass membrane protein</topology>
    </subcellularLocation>
</comment>
<evidence type="ECO:0000313" key="5">
    <source>
        <dbReference type="EMBL" id="PQJ04211.1"/>
    </source>
</evidence>
<accession>A0AA44XM97</accession>
<dbReference type="InterPro" id="IPR012549">
    <property type="entry name" value="EptA-like_N"/>
</dbReference>
<reference evidence="5 6" key="1">
    <citation type="submission" date="2018-02" db="EMBL/GenBank/DDBJ databases">
        <title>Acinetobacter baumanii whole genome sequence.</title>
        <authorList>
            <person name="Qasim Z.J."/>
        </authorList>
    </citation>
    <scope>NUCLEOTIDE SEQUENCE [LARGE SCALE GENOMIC DNA]</scope>
    <source>
        <strain evidence="5 6">ZQ8</strain>
    </source>
</reference>
<protein>
    <submittedName>
        <fullName evidence="5">Lipid A phosphoethanolamine transferase</fullName>
    </submittedName>
</protein>
<proteinExistence type="predicted"/>
<dbReference type="EMBL" id="PHJU02000057">
    <property type="protein sequence ID" value="PQJ04211.1"/>
    <property type="molecule type" value="Genomic_DNA"/>
</dbReference>
<feature type="transmembrane region" description="Helical" evidence="2">
    <location>
        <begin position="124"/>
        <end position="144"/>
    </location>
</feature>
<gene>
    <name evidence="5" type="ORF">CV954_020380</name>
</gene>
<evidence type="ECO:0000259" key="4">
    <source>
        <dbReference type="Pfam" id="PF08019"/>
    </source>
</evidence>
<feature type="domain" description="Phosphoethanolamine transferase N-terminal" evidence="4">
    <location>
        <begin position="62"/>
        <end position="212"/>
    </location>
</feature>
<sequence>MLVNFLKFKRICNNITLLNFNLLLSIWLGLFLNMGFLKKIHQLTPYNGIKSVLFLGATLVILIAAYNLIFQLINWKWTAKIFAILLIFIGGFSSYFVNTLGVIISPDQIQNMVQTDVSEVTDLISLRFVLWTIFFVILPIFLITQVKFKQEKVSRLLLKKVFSLVASFAVVGVLLFTYYVDFAAIFREHRDLKGMISPQNSISSLMSYYHKKAPKKNLPLVIYGQDAHQVQRVQKNLPKLMILVVGETARAESFSLNGYAKNTNPELSKQDIFNFSQVSSCGTATAVSVPCMFSGMPRVDYDEQLASHREGLLDIAKRAGYQVTWIDNNSGCKGACDRVEQYQIPENLKKKWCK</sequence>
<evidence type="ECO:0000313" key="6">
    <source>
        <dbReference type="Proteomes" id="UP000233757"/>
    </source>
</evidence>
<dbReference type="Pfam" id="PF08019">
    <property type="entry name" value="EptA_B_N"/>
    <property type="match status" value="1"/>
</dbReference>
<comment type="caution">
    <text evidence="5">The sequence shown here is derived from an EMBL/GenBank/DDBJ whole genome shotgun (WGS) entry which is preliminary data.</text>
</comment>
<dbReference type="GO" id="GO:0016776">
    <property type="term" value="F:phosphotransferase activity, phosphate group as acceptor"/>
    <property type="evidence" value="ECO:0007669"/>
    <property type="project" value="TreeGrafter"/>
</dbReference>
<feature type="transmembrane region" description="Helical" evidence="2">
    <location>
        <begin position="81"/>
        <end position="104"/>
    </location>
</feature>
<feature type="transmembrane region" description="Helical" evidence="2">
    <location>
        <begin position="156"/>
        <end position="180"/>
    </location>
</feature>
<evidence type="ECO:0000256" key="2">
    <source>
        <dbReference type="SAM" id="Phobius"/>
    </source>
</evidence>
<dbReference type="InterPro" id="IPR000917">
    <property type="entry name" value="Sulfatase_N"/>
</dbReference>
<organism evidence="5 6">
    <name type="scientific">Acinetobacter baumannii</name>
    <dbReference type="NCBI Taxonomy" id="470"/>
    <lineage>
        <taxon>Bacteria</taxon>
        <taxon>Pseudomonadati</taxon>
        <taxon>Pseudomonadota</taxon>
        <taxon>Gammaproteobacteria</taxon>
        <taxon>Moraxellales</taxon>
        <taxon>Moraxellaceae</taxon>
        <taxon>Acinetobacter</taxon>
        <taxon>Acinetobacter calcoaceticus/baumannii complex</taxon>
    </lineage>
</organism>
<dbReference type="InterPro" id="IPR017850">
    <property type="entry name" value="Alkaline_phosphatase_core_sf"/>
</dbReference>
<keyword evidence="2" id="KW-0812">Transmembrane</keyword>